<evidence type="ECO:0000256" key="6">
    <source>
        <dbReference type="ARBA" id="ARBA00023134"/>
    </source>
</evidence>
<keyword evidence="2 8" id="KW-0808">Transferase</keyword>
<evidence type="ECO:0000256" key="1">
    <source>
        <dbReference type="ARBA" id="ARBA00022490"/>
    </source>
</evidence>
<feature type="binding site" evidence="8">
    <location>
        <position position="98"/>
    </location>
    <ligand>
        <name>Mg(2+)</name>
        <dbReference type="ChEBI" id="CHEBI:18420"/>
    </ligand>
</feature>
<dbReference type="CDD" id="cd02503">
    <property type="entry name" value="MobA"/>
    <property type="match status" value="1"/>
</dbReference>
<proteinExistence type="inferred from homology"/>
<dbReference type="InterPro" id="IPR013482">
    <property type="entry name" value="Molybde_CF_guanTrfase"/>
</dbReference>
<comment type="caution">
    <text evidence="8">Lacks conserved residue(s) required for the propagation of feature annotation.</text>
</comment>
<protein>
    <recommendedName>
        <fullName evidence="8">Molybdenum cofactor guanylyltransferase</fullName>
        <shortName evidence="8">MoCo guanylyltransferase</shortName>
        <ecNumber evidence="8">2.7.7.77</ecNumber>
    </recommendedName>
    <alternativeName>
        <fullName evidence="8">GTP:molybdopterin guanylyltransferase</fullName>
    </alternativeName>
    <alternativeName>
        <fullName evidence="8">Mo-MPT guanylyltransferase</fullName>
    </alternativeName>
    <alternativeName>
        <fullName evidence="8">Molybdopterin guanylyltransferase</fullName>
    </alternativeName>
    <alternativeName>
        <fullName evidence="8">Molybdopterin-guanine dinucleotide synthase</fullName>
        <shortName evidence="8">MGD synthase</shortName>
    </alternativeName>
</protein>
<comment type="function">
    <text evidence="8">Transfers a GMP moiety from GTP to Mo-molybdopterin (Mo-MPT) cofactor (Moco or molybdenum cofactor) to form Mo-molybdopterin guanine dinucleotide (Mo-MGD) cofactor.</text>
</comment>
<dbReference type="OrthoDB" id="9788394at2"/>
<evidence type="ECO:0000313" key="11">
    <source>
        <dbReference type="Proteomes" id="UP000234503"/>
    </source>
</evidence>
<evidence type="ECO:0000313" key="10">
    <source>
        <dbReference type="EMBL" id="PLR32705.1"/>
    </source>
</evidence>
<dbReference type="InterPro" id="IPR025877">
    <property type="entry name" value="MobA-like_NTP_Trfase"/>
</dbReference>
<evidence type="ECO:0000256" key="7">
    <source>
        <dbReference type="ARBA" id="ARBA00023150"/>
    </source>
</evidence>
<dbReference type="GO" id="GO:0046872">
    <property type="term" value="F:metal ion binding"/>
    <property type="evidence" value="ECO:0007669"/>
    <property type="project" value="UniProtKB-KW"/>
</dbReference>
<dbReference type="SUPFAM" id="SSF53448">
    <property type="entry name" value="Nucleotide-diphospho-sugar transferases"/>
    <property type="match status" value="1"/>
</dbReference>
<dbReference type="AlphaFoldDB" id="A0A2N5DYR2"/>
<dbReference type="Gene3D" id="3.90.550.10">
    <property type="entry name" value="Spore Coat Polysaccharide Biosynthesis Protein SpsA, Chain A"/>
    <property type="match status" value="1"/>
</dbReference>
<dbReference type="InterPro" id="IPR029044">
    <property type="entry name" value="Nucleotide-diphossugar_trans"/>
</dbReference>
<evidence type="ECO:0000256" key="4">
    <source>
        <dbReference type="ARBA" id="ARBA00022741"/>
    </source>
</evidence>
<feature type="binding site" evidence="8">
    <location>
        <position position="98"/>
    </location>
    <ligand>
        <name>GTP</name>
        <dbReference type="ChEBI" id="CHEBI:37565"/>
    </ligand>
</feature>
<dbReference type="HAMAP" id="MF_00316">
    <property type="entry name" value="MobA"/>
    <property type="match status" value="1"/>
</dbReference>
<dbReference type="GO" id="GO:0005737">
    <property type="term" value="C:cytoplasm"/>
    <property type="evidence" value="ECO:0007669"/>
    <property type="project" value="UniProtKB-SubCell"/>
</dbReference>
<dbReference type="GO" id="GO:0005525">
    <property type="term" value="F:GTP binding"/>
    <property type="evidence" value="ECO:0007669"/>
    <property type="project" value="UniProtKB-UniRule"/>
</dbReference>
<keyword evidence="10" id="KW-0548">Nucleotidyltransferase</keyword>
<accession>A0A2N5DYR2</accession>
<comment type="domain">
    <text evidence="8">The N-terminal domain determines nucleotide recognition and specific binding, while the C-terminal domain determines the specific binding to the target protein.</text>
</comment>
<dbReference type="PANTHER" id="PTHR19136:SF81">
    <property type="entry name" value="MOLYBDENUM COFACTOR GUANYLYLTRANSFERASE"/>
    <property type="match status" value="1"/>
</dbReference>
<dbReference type="GO" id="GO:1902758">
    <property type="term" value="P:bis(molybdopterin guanine dinucleotide)molybdenum biosynthetic process"/>
    <property type="evidence" value="ECO:0007669"/>
    <property type="project" value="TreeGrafter"/>
</dbReference>
<feature type="domain" description="MobA-like NTP transferase" evidence="9">
    <location>
        <begin position="7"/>
        <end position="155"/>
    </location>
</feature>
<evidence type="ECO:0000256" key="3">
    <source>
        <dbReference type="ARBA" id="ARBA00022723"/>
    </source>
</evidence>
<feature type="binding site" evidence="8">
    <location>
        <position position="68"/>
    </location>
    <ligand>
        <name>GTP</name>
        <dbReference type="ChEBI" id="CHEBI:37565"/>
    </ligand>
</feature>
<feature type="binding site" evidence="8">
    <location>
        <begin position="10"/>
        <end position="12"/>
    </location>
    <ligand>
        <name>GTP</name>
        <dbReference type="ChEBI" id="CHEBI:37565"/>
    </ligand>
</feature>
<dbReference type="NCBIfam" id="TIGR02665">
    <property type="entry name" value="molyb_mobA"/>
    <property type="match status" value="1"/>
</dbReference>
<dbReference type="Proteomes" id="UP000234503">
    <property type="component" value="Unassembled WGS sequence"/>
</dbReference>
<comment type="subcellular location">
    <subcellularLocation>
        <location evidence="8">Cytoplasm</location>
    </subcellularLocation>
</comment>
<dbReference type="PANTHER" id="PTHR19136">
    <property type="entry name" value="MOLYBDENUM COFACTOR GUANYLYLTRANSFERASE"/>
    <property type="match status" value="1"/>
</dbReference>
<sequence length="189" mass="21099">MPTAITGVILCGGQATRMGGNDKGLLPLHGKPLYQHVADRLQPQLTTIILSANRNLAEYRQAYPAYTDTFPGFAGPLAGILTGLQKSETEWVAFVPCDVPFLPTDLIARLWSGRQQAAAVYAHDGVRAHPTLCLLHRRIAQPLEQFLQRGDRKLMLFFEQAEAQAVYFREQPQAFQNINTPSDLQERTR</sequence>
<dbReference type="EMBL" id="PJZH01000017">
    <property type="protein sequence ID" value="PLR32705.1"/>
    <property type="molecule type" value="Genomic_DNA"/>
</dbReference>
<dbReference type="Pfam" id="PF12804">
    <property type="entry name" value="NTP_transf_3"/>
    <property type="match status" value="1"/>
</dbReference>
<name>A0A2N5DYR2_9GAMM</name>
<comment type="catalytic activity">
    <reaction evidence="8">
        <text>Mo-molybdopterin + GTP + H(+) = Mo-molybdopterin guanine dinucleotide + diphosphate</text>
        <dbReference type="Rhea" id="RHEA:34243"/>
        <dbReference type="ChEBI" id="CHEBI:15378"/>
        <dbReference type="ChEBI" id="CHEBI:33019"/>
        <dbReference type="ChEBI" id="CHEBI:37565"/>
        <dbReference type="ChEBI" id="CHEBI:71302"/>
        <dbReference type="ChEBI" id="CHEBI:71310"/>
        <dbReference type="EC" id="2.7.7.77"/>
    </reaction>
</comment>
<comment type="cofactor">
    <cofactor evidence="8">
        <name>Mg(2+)</name>
        <dbReference type="ChEBI" id="CHEBI:18420"/>
    </cofactor>
</comment>
<evidence type="ECO:0000259" key="9">
    <source>
        <dbReference type="Pfam" id="PF12804"/>
    </source>
</evidence>
<comment type="subunit">
    <text evidence="8">Monomer.</text>
</comment>
<reference evidence="10 11" key="1">
    <citation type="submission" date="2017-12" db="EMBL/GenBank/DDBJ databases">
        <title>Characterization of six clinical isolates of Enterochimera gen. nov., a novel genus of the Yersiniaciae family and the three species Enterochimera arupensis sp. nov., Enterochimera coloradensis sp. nov, and Enterochimera californica sp. nov.</title>
        <authorList>
            <person name="Rossi A."/>
            <person name="Fisher M."/>
        </authorList>
    </citation>
    <scope>NUCLEOTIDE SEQUENCE [LARGE SCALE GENOMIC DNA]</scope>
    <source>
        <strain evidence="11">2016-Iso4</strain>
    </source>
</reference>
<keyword evidence="1 8" id="KW-0963">Cytoplasm</keyword>
<comment type="caution">
    <text evidence="10">The sequence shown here is derived from an EMBL/GenBank/DDBJ whole genome shotgun (WGS) entry which is preliminary data.</text>
</comment>
<evidence type="ECO:0000256" key="8">
    <source>
        <dbReference type="HAMAP-Rule" id="MF_00316"/>
    </source>
</evidence>
<keyword evidence="11" id="KW-1185">Reference proteome</keyword>
<keyword evidence="3 8" id="KW-0479">Metal-binding</keyword>
<evidence type="ECO:0000256" key="2">
    <source>
        <dbReference type="ARBA" id="ARBA00022679"/>
    </source>
</evidence>
<keyword evidence="7 8" id="KW-0501">Molybdenum cofactor biosynthesis</keyword>
<keyword evidence="6 8" id="KW-0342">GTP-binding</keyword>
<dbReference type="GO" id="GO:0061603">
    <property type="term" value="F:molybdenum cofactor guanylyltransferase activity"/>
    <property type="evidence" value="ECO:0007669"/>
    <property type="project" value="UniProtKB-EC"/>
</dbReference>
<keyword evidence="5 8" id="KW-0460">Magnesium</keyword>
<evidence type="ECO:0000256" key="5">
    <source>
        <dbReference type="ARBA" id="ARBA00022842"/>
    </source>
</evidence>
<comment type="similarity">
    <text evidence="8">Belongs to the MobA family.</text>
</comment>
<keyword evidence="4 8" id="KW-0547">Nucleotide-binding</keyword>
<dbReference type="EC" id="2.7.7.77" evidence="8"/>
<organism evidence="10 11">
    <name type="scientific">Chimaeribacter coloradensis</name>
    <dbReference type="NCBI Taxonomy" id="2060068"/>
    <lineage>
        <taxon>Bacteria</taxon>
        <taxon>Pseudomonadati</taxon>
        <taxon>Pseudomonadota</taxon>
        <taxon>Gammaproteobacteria</taxon>
        <taxon>Enterobacterales</taxon>
        <taxon>Yersiniaceae</taxon>
        <taxon>Chimaeribacter</taxon>
    </lineage>
</organism>
<feature type="binding site" evidence="8">
    <location>
        <position position="23"/>
    </location>
    <ligand>
        <name>GTP</name>
        <dbReference type="ChEBI" id="CHEBI:37565"/>
    </ligand>
</feature>
<gene>
    <name evidence="8 10" type="primary">mobA</name>
    <name evidence="10" type="ORF">CYR32_14760</name>
</gene>